<evidence type="ECO:0000259" key="12">
    <source>
        <dbReference type="PROSITE" id="PS51747"/>
    </source>
</evidence>
<dbReference type="EC" id="3.5.4.5" evidence="2"/>
<dbReference type="PROSITE" id="PS51747">
    <property type="entry name" value="CYT_DCMP_DEAMINASES_2"/>
    <property type="match status" value="1"/>
</dbReference>
<dbReference type="InterPro" id="IPR016193">
    <property type="entry name" value="Cytidine_deaminase-like"/>
</dbReference>
<dbReference type="AlphaFoldDB" id="A0A2B4SRT9"/>
<evidence type="ECO:0000256" key="2">
    <source>
        <dbReference type="ARBA" id="ARBA00012783"/>
    </source>
</evidence>
<comment type="caution">
    <text evidence="13">The sequence shown here is derived from an EMBL/GenBank/DDBJ whole genome shotgun (WGS) entry which is preliminary data.</text>
</comment>
<comment type="similarity">
    <text evidence="1">Belongs to the cytidine and deoxycytidylate deaminase family.</text>
</comment>
<feature type="domain" description="CMP/dCMP-type deaminase" evidence="12">
    <location>
        <begin position="547"/>
        <end position="675"/>
    </location>
</feature>
<evidence type="ECO:0000256" key="8">
    <source>
        <dbReference type="ARBA" id="ARBA00041919"/>
    </source>
</evidence>
<evidence type="ECO:0000256" key="1">
    <source>
        <dbReference type="ARBA" id="ARBA00006576"/>
    </source>
</evidence>
<feature type="region of interest" description="Disordered" evidence="11">
    <location>
        <begin position="1"/>
        <end position="182"/>
    </location>
</feature>
<feature type="region of interest" description="Disordered" evidence="11">
    <location>
        <begin position="708"/>
        <end position="728"/>
    </location>
</feature>
<feature type="region of interest" description="Disordered" evidence="11">
    <location>
        <begin position="212"/>
        <end position="238"/>
    </location>
</feature>
<keyword evidence="5" id="KW-0378">Hydrolase</keyword>
<feature type="compositionally biased region" description="Basic and acidic residues" evidence="11">
    <location>
        <begin position="40"/>
        <end position="85"/>
    </location>
</feature>
<dbReference type="GO" id="GO:0008270">
    <property type="term" value="F:zinc ion binding"/>
    <property type="evidence" value="ECO:0007669"/>
    <property type="project" value="InterPro"/>
</dbReference>
<evidence type="ECO:0000256" key="11">
    <source>
        <dbReference type="SAM" id="MobiDB-lite"/>
    </source>
</evidence>
<name>A0A2B4SRT9_STYPI</name>
<protein>
    <recommendedName>
        <fullName evidence="7">Cytidine and dCMP deaminase domain-containing protein 1</fullName>
        <ecNumber evidence="2">3.5.4.5</ecNumber>
    </recommendedName>
    <alternativeName>
        <fullName evidence="8">Cytidine deaminase</fullName>
    </alternativeName>
</protein>
<dbReference type="GO" id="GO:0004132">
    <property type="term" value="F:dCMP deaminase activity"/>
    <property type="evidence" value="ECO:0007669"/>
    <property type="project" value="TreeGrafter"/>
</dbReference>
<comment type="catalytic activity">
    <reaction evidence="9">
        <text>2'-deoxycytidine + H2O + H(+) = 2'-deoxyuridine + NH4(+)</text>
        <dbReference type="Rhea" id="RHEA:13433"/>
        <dbReference type="ChEBI" id="CHEBI:15377"/>
        <dbReference type="ChEBI" id="CHEBI:15378"/>
        <dbReference type="ChEBI" id="CHEBI:15698"/>
        <dbReference type="ChEBI" id="CHEBI:16450"/>
        <dbReference type="ChEBI" id="CHEBI:28938"/>
        <dbReference type="EC" id="3.5.4.5"/>
    </reaction>
</comment>
<evidence type="ECO:0000256" key="4">
    <source>
        <dbReference type="ARBA" id="ARBA00022737"/>
    </source>
</evidence>
<evidence type="ECO:0000256" key="10">
    <source>
        <dbReference type="ARBA" id="ARBA00049558"/>
    </source>
</evidence>
<evidence type="ECO:0000256" key="7">
    <source>
        <dbReference type="ARBA" id="ARBA00040574"/>
    </source>
</evidence>
<evidence type="ECO:0000256" key="3">
    <source>
        <dbReference type="ARBA" id="ARBA00022723"/>
    </source>
</evidence>
<keyword evidence="14" id="KW-1185">Reference proteome</keyword>
<dbReference type="Gene3D" id="3.40.140.10">
    <property type="entry name" value="Cytidine Deaminase, domain 2"/>
    <property type="match status" value="2"/>
</dbReference>
<reference evidence="14" key="1">
    <citation type="journal article" date="2017" name="bioRxiv">
        <title>Comparative analysis of the genomes of Stylophora pistillata and Acropora digitifera provides evidence for extensive differences between species of corals.</title>
        <authorList>
            <person name="Voolstra C.R."/>
            <person name="Li Y."/>
            <person name="Liew Y.J."/>
            <person name="Baumgarten S."/>
            <person name="Zoccola D."/>
            <person name="Flot J.-F."/>
            <person name="Tambutte S."/>
            <person name="Allemand D."/>
            <person name="Aranda M."/>
        </authorList>
    </citation>
    <scope>NUCLEOTIDE SEQUENCE [LARGE SCALE GENOMIC DNA]</scope>
</reference>
<organism evidence="13 14">
    <name type="scientific">Stylophora pistillata</name>
    <name type="common">Smooth cauliflower coral</name>
    <dbReference type="NCBI Taxonomy" id="50429"/>
    <lineage>
        <taxon>Eukaryota</taxon>
        <taxon>Metazoa</taxon>
        <taxon>Cnidaria</taxon>
        <taxon>Anthozoa</taxon>
        <taxon>Hexacorallia</taxon>
        <taxon>Scleractinia</taxon>
        <taxon>Astrocoeniina</taxon>
        <taxon>Pocilloporidae</taxon>
        <taxon>Stylophora</taxon>
    </lineage>
</organism>
<gene>
    <name evidence="13" type="primary">Cdadc1</name>
    <name evidence="13" type="ORF">AWC38_SpisGene3088</name>
</gene>
<feature type="compositionally biased region" description="Low complexity" evidence="11">
    <location>
        <begin position="22"/>
        <end position="34"/>
    </location>
</feature>
<keyword evidence="3" id="KW-0479">Metal-binding</keyword>
<evidence type="ECO:0000256" key="9">
    <source>
        <dbReference type="ARBA" id="ARBA00049252"/>
    </source>
</evidence>
<dbReference type="Proteomes" id="UP000225706">
    <property type="component" value="Unassembled WGS sequence"/>
</dbReference>
<dbReference type="PANTHER" id="PTHR11086">
    <property type="entry name" value="DEOXYCYTIDYLATE DEAMINASE-RELATED"/>
    <property type="match status" value="1"/>
</dbReference>
<evidence type="ECO:0000256" key="6">
    <source>
        <dbReference type="ARBA" id="ARBA00022833"/>
    </source>
</evidence>
<dbReference type="PROSITE" id="PS00903">
    <property type="entry name" value="CYT_DCMP_DEAMINASES_1"/>
    <property type="match status" value="1"/>
</dbReference>
<dbReference type="EMBL" id="LSMT01000027">
    <property type="protein sequence ID" value="PFX32076.1"/>
    <property type="molecule type" value="Genomic_DNA"/>
</dbReference>
<dbReference type="GO" id="GO:0005737">
    <property type="term" value="C:cytoplasm"/>
    <property type="evidence" value="ECO:0007669"/>
    <property type="project" value="TreeGrafter"/>
</dbReference>
<sequence>MSTVDRRNSGHSGPVGTEDQRNSGSSGTRNSGNRGPVGTKDQKTSEYRAPKGTGPDDQRVSGCRRPEEEREQRTSGYKGPEEQWERGPVGTEDQRNSGYRRPVGTEDQWEQWEQRNNGNRRPLGTEDQRNGERRGPVDAEARRTVGSEDQRNSEHRGPVDTEARRTVGSEDQRNSRNRRTMGTEDHWVQRTRGTMGTDDHWVQKIRGTVSAEDQWVQRPDEQWEQRTSGYRGPVGTENHWVQKPEDQWEQRISGYREQEDQGNSGNRGPEVARMYADDTHLTFASNNIEMINDVMNHDLSNVNTWLTANKLTLNSSKTEFMLIGSRQRIANASFNKVGAVLMLPNDMIHAVDCSRDRVHGVARLVIKHQDVAKDCKVFVSRKPCSFCTKLLVQSQVKRVFYLPIEPECSTRSSEFRDEISRVDNLFKTSAIGQSVFVPTVGTDVFADAERKNKTPQKAREKKRDQLFKDYCNAEWMTKVKDHLPWPAFDDNMKEQVCEDFKKTLEWMARLLVDREKGYNFEPLSPVKGTVTSSDPSRNVEKKSENPEVDVSLMTLAKFLAERSDDPKTGVGAVIVNIKNEIIALGWNGFPTKALYGEFPRASHSDQPEDKKYPYMIHAEQNALLLRNTNNLTNGTLFVTKTPCDECTPLLAMEGIKTVFLGEKYQPPAEARNLSYKEFGEKVEGRVFECFQMLPTASTTAYEAKRNLQEDFKEIPPKRQKAFSKDSKH</sequence>
<dbReference type="InterPro" id="IPR016192">
    <property type="entry name" value="APOBEC/CMP_deaminase_Zn-bd"/>
</dbReference>
<comment type="catalytic activity">
    <reaction evidence="10">
        <text>cytidine + H2O + H(+) = uridine + NH4(+)</text>
        <dbReference type="Rhea" id="RHEA:16069"/>
        <dbReference type="ChEBI" id="CHEBI:15377"/>
        <dbReference type="ChEBI" id="CHEBI:15378"/>
        <dbReference type="ChEBI" id="CHEBI:16704"/>
        <dbReference type="ChEBI" id="CHEBI:17562"/>
        <dbReference type="ChEBI" id="CHEBI:28938"/>
        <dbReference type="EC" id="3.5.4.5"/>
    </reaction>
</comment>
<dbReference type="Pfam" id="PF00383">
    <property type="entry name" value="dCMP_cyt_deam_1"/>
    <property type="match status" value="1"/>
</dbReference>
<dbReference type="PANTHER" id="PTHR11086:SF14">
    <property type="entry name" value="CYTIDINE AND DCMP DEAMINASE DOMAIN-CONTAINING PROTEIN 1"/>
    <property type="match status" value="1"/>
</dbReference>
<dbReference type="OrthoDB" id="6710946at2759"/>
<dbReference type="InterPro" id="IPR002125">
    <property type="entry name" value="CMP_dCMP_dom"/>
</dbReference>
<accession>A0A2B4SRT9</accession>
<feature type="compositionally biased region" description="Basic and acidic residues" evidence="11">
    <location>
        <begin position="123"/>
        <end position="174"/>
    </location>
</feature>
<proteinExistence type="inferred from homology"/>
<dbReference type="SUPFAM" id="SSF53927">
    <property type="entry name" value="Cytidine deaminase-like"/>
    <property type="match status" value="2"/>
</dbReference>
<dbReference type="InterPro" id="IPR015517">
    <property type="entry name" value="dCMP_deaminase-rel"/>
</dbReference>
<feature type="region of interest" description="Disordered" evidence="11">
    <location>
        <begin position="526"/>
        <end position="545"/>
    </location>
</feature>
<keyword evidence="4" id="KW-0677">Repeat</keyword>
<keyword evidence="6" id="KW-0862">Zinc</keyword>
<dbReference type="STRING" id="50429.A0A2B4SRT9"/>
<evidence type="ECO:0000256" key="5">
    <source>
        <dbReference type="ARBA" id="ARBA00022801"/>
    </source>
</evidence>
<evidence type="ECO:0000313" key="13">
    <source>
        <dbReference type="EMBL" id="PFX32076.1"/>
    </source>
</evidence>
<evidence type="ECO:0000313" key="14">
    <source>
        <dbReference type="Proteomes" id="UP000225706"/>
    </source>
</evidence>